<dbReference type="Gene3D" id="3.40.640.10">
    <property type="entry name" value="Type I PLP-dependent aspartate aminotransferase-like (Major domain)"/>
    <property type="match status" value="1"/>
</dbReference>
<dbReference type="InterPro" id="IPR015421">
    <property type="entry name" value="PyrdxlP-dep_Trfase_major"/>
</dbReference>
<accession>A0AA41YH97</accession>
<organism evidence="3 4">
    <name type="scientific">Limobrevibacterium gyesilva</name>
    <dbReference type="NCBI Taxonomy" id="2991712"/>
    <lineage>
        <taxon>Bacteria</taxon>
        <taxon>Pseudomonadati</taxon>
        <taxon>Pseudomonadota</taxon>
        <taxon>Alphaproteobacteria</taxon>
        <taxon>Acetobacterales</taxon>
        <taxon>Acetobacteraceae</taxon>
        <taxon>Limobrevibacterium</taxon>
    </lineage>
</organism>
<keyword evidence="2" id="KW-0663">Pyridoxal phosphate</keyword>
<dbReference type="AlphaFoldDB" id="A0AA41YH97"/>
<proteinExistence type="predicted"/>
<dbReference type="PANTHER" id="PTHR32328">
    <property type="entry name" value="L-SERYL-TRNA(SEC) SELENIUM TRANSFERASE"/>
    <property type="match status" value="1"/>
</dbReference>
<evidence type="ECO:0000256" key="1">
    <source>
        <dbReference type="ARBA" id="ARBA00001933"/>
    </source>
</evidence>
<dbReference type="SUPFAM" id="SSF53383">
    <property type="entry name" value="PLP-dependent transferases"/>
    <property type="match status" value="1"/>
</dbReference>
<gene>
    <name evidence="3" type="ORF">OL599_01490</name>
</gene>
<reference evidence="3" key="1">
    <citation type="submission" date="2022-09" db="EMBL/GenBank/DDBJ databases">
        <title>Rhodovastum sp. nov. RN2-1 isolated from soil in Seongnam, South Korea.</title>
        <authorList>
            <person name="Le N.T."/>
        </authorList>
    </citation>
    <scope>NUCLEOTIDE SEQUENCE</scope>
    <source>
        <strain evidence="3">RN2-1</strain>
    </source>
</reference>
<evidence type="ECO:0000313" key="4">
    <source>
        <dbReference type="Proteomes" id="UP001165679"/>
    </source>
</evidence>
<comment type="cofactor">
    <cofactor evidence="1">
        <name>pyridoxal 5'-phosphate</name>
        <dbReference type="ChEBI" id="CHEBI:597326"/>
    </cofactor>
</comment>
<dbReference type="InterPro" id="IPR015424">
    <property type="entry name" value="PyrdxlP-dep_Trfase"/>
</dbReference>
<dbReference type="EMBL" id="JAPDNT010000001">
    <property type="protein sequence ID" value="MCW3473241.1"/>
    <property type="molecule type" value="Genomic_DNA"/>
</dbReference>
<dbReference type="GO" id="GO:0004125">
    <property type="term" value="F:L-seryl-tRNA(Sec) selenium transferase activity"/>
    <property type="evidence" value="ECO:0007669"/>
    <property type="project" value="TreeGrafter"/>
</dbReference>
<keyword evidence="3" id="KW-0808">Transferase</keyword>
<sequence length="493" mass="52807">MTRNANPYLALGVRPFINCCSVRTVFGGSLMLPEVRAAMADASRQFVNLDELMEAAGARLAELTGAEWGIVTCGSAAAVALATAACVAGNDPAKMLRLPFTEGMANRVIMPRNQRFVYDQAIRMIGTHIVEIDDRAGLDAALAEPVAMVALLGTHEHLSGIRLEEIAAVVKPRGIPILVDAASEHLERPSPWLVRGADLVVYSGGKFLRGPQTSGLLLGSKPLVQAAWRNSSPHQALGRPMKVSKEDVVGLLAAVEYWFNDRDAAAERRRWRDDVETIARKLAGVAQTEVLEPTGVERVPRLLVRWDPAEVGFDGVGLRQRLLDGTPRIVLDDMSATSDSIAIEPFSLQPGEAAAVGDAIAAALAAGARATAAAPPATGPGPDVAGEWELRVRFLHGERVHRLRIGRSGSELTGQHQSAEFDGPVRMRLTPAGIFFGFDLRYEGNTIAYQFDGRVAADEMGGTVVLGSATDHHQGVVGLSQFGTGEWQAVRLR</sequence>
<name>A0AA41YH97_9PROT</name>
<evidence type="ECO:0000256" key="2">
    <source>
        <dbReference type="ARBA" id="ARBA00022898"/>
    </source>
</evidence>
<reference evidence="3" key="2">
    <citation type="submission" date="2022-10" db="EMBL/GenBank/DDBJ databases">
        <authorList>
            <person name="Trinh H.N."/>
        </authorList>
    </citation>
    <scope>NUCLEOTIDE SEQUENCE</scope>
    <source>
        <strain evidence="3">RN2-1</strain>
    </source>
</reference>
<dbReference type="PANTHER" id="PTHR32328:SF0">
    <property type="entry name" value="L-SERYL-TRNA(SEC) SELENIUM TRANSFERASE"/>
    <property type="match status" value="1"/>
</dbReference>
<dbReference type="Proteomes" id="UP001165679">
    <property type="component" value="Unassembled WGS sequence"/>
</dbReference>
<comment type="caution">
    <text evidence="3">The sequence shown here is derived from an EMBL/GenBank/DDBJ whole genome shotgun (WGS) entry which is preliminary data.</text>
</comment>
<keyword evidence="4" id="KW-1185">Reference proteome</keyword>
<dbReference type="RefSeq" id="WP_264711822.1">
    <property type="nucleotide sequence ID" value="NZ_JAPDNT010000001.1"/>
</dbReference>
<protein>
    <submittedName>
        <fullName evidence="3">PLP-dependent transferase</fullName>
    </submittedName>
</protein>
<evidence type="ECO:0000313" key="3">
    <source>
        <dbReference type="EMBL" id="MCW3473241.1"/>
    </source>
</evidence>